<keyword evidence="1" id="KW-0812">Transmembrane</keyword>
<evidence type="ECO:0000313" key="3">
    <source>
        <dbReference type="Proteomes" id="UP000326384"/>
    </source>
</evidence>
<feature type="transmembrane region" description="Helical" evidence="1">
    <location>
        <begin position="79"/>
        <end position="98"/>
    </location>
</feature>
<gene>
    <name evidence="2" type="ORF">F8D52_08820</name>
</gene>
<keyword evidence="3" id="KW-1185">Reference proteome</keyword>
<feature type="transmembrane region" description="Helical" evidence="1">
    <location>
        <begin position="32"/>
        <end position="48"/>
    </location>
</feature>
<keyword evidence="1" id="KW-1133">Transmembrane helix</keyword>
<name>A0A5N4BRV3_9FLAO</name>
<protein>
    <submittedName>
        <fullName evidence="2">Uncharacterized protein</fullName>
    </submittedName>
</protein>
<dbReference type="Proteomes" id="UP000326384">
    <property type="component" value="Unassembled WGS sequence"/>
</dbReference>
<sequence length="223" mass="25816">MIKFSSGLIFSAVFAILFLAAGFYFINLYPVFSLPFFIAFILSIILLHKEYDQQKNPAGFDKNNIPKEIKIRYPISSSLVTIFTYSIFPAVAIFGLIISRQRFNLNDSTVFFIIALFLSIFILASYLEMKKKSKTFIIISDNGIQLGTHPNMQWKEIQQEKIITRNVRSQNPRRDGTASINYLYLFYNEKKIEVNIDDFDVTDDQLAQILKIFRARFNDSVSL</sequence>
<accession>A0A5N4BRV3</accession>
<keyword evidence="1" id="KW-0472">Membrane</keyword>
<feature type="transmembrane region" description="Helical" evidence="1">
    <location>
        <begin position="7"/>
        <end position="26"/>
    </location>
</feature>
<evidence type="ECO:0000256" key="1">
    <source>
        <dbReference type="SAM" id="Phobius"/>
    </source>
</evidence>
<evidence type="ECO:0000313" key="2">
    <source>
        <dbReference type="EMBL" id="KAB1231159.1"/>
    </source>
</evidence>
<organism evidence="2 3">
    <name type="scientific">Chryseobacterium viscerum</name>
    <dbReference type="NCBI Taxonomy" id="1037377"/>
    <lineage>
        <taxon>Bacteria</taxon>
        <taxon>Pseudomonadati</taxon>
        <taxon>Bacteroidota</taxon>
        <taxon>Flavobacteriia</taxon>
        <taxon>Flavobacteriales</taxon>
        <taxon>Weeksellaceae</taxon>
        <taxon>Chryseobacterium group</taxon>
        <taxon>Chryseobacterium</taxon>
    </lineage>
</organism>
<feature type="transmembrane region" description="Helical" evidence="1">
    <location>
        <begin position="110"/>
        <end position="127"/>
    </location>
</feature>
<proteinExistence type="predicted"/>
<comment type="caution">
    <text evidence="2">The sequence shown here is derived from an EMBL/GenBank/DDBJ whole genome shotgun (WGS) entry which is preliminary data.</text>
</comment>
<dbReference type="RefSeq" id="WP_152289670.1">
    <property type="nucleotide sequence ID" value="NZ_VTPV01000004.1"/>
</dbReference>
<dbReference type="EMBL" id="VTPV01000004">
    <property type="protein sequence ID" value="KAB1231159.1"/>
    <property type="molecule type" value="Genomic_DNA"/>
</dbReference>
<reference evidence="2 3" key="1">
    <citation type="journal article" date="2019" name="Stand. Genomic Sci.">
        <title>Draft Whole-Genome Sequence of a Novel Chryseobacterium viscerum Strain Isolated from Fresh Water at Dripping Springs, New Mexico.</title>
        <authorList>
            <person name="Kyndt J.A."/>
            <person name="Moore T.C."/>
        </authorList>
    </citation>
    <scope>NUCLEOTIDE SEQUENCE [LARGE SCALE GENOMIC DNA]</scope>
    <source>
        <strain evidence="2 3">DPS</strain>
    </source>
</reference>